<evidence type="ECO:0000313" key="1">
    <source>
        <dbReference type="EMBL" id="GAA4619207.1"/>
    </source>
</evidence>
<sequence>MPYQRREVHHVSGAEFLVESRDEGLLVLHDLEPAMDLPAQVGAGEIVAGEYGAYGAAQFFERSVGGVLRTAAGEVPQDLLGLGGAEAERGGA</sequence>
<reference evidence="2" key="1">
    <citation type="journal article" date="2019" name="Int. J. Syst. Evol. Microbiol.">
        <title>The Global Catalogue of Microorganisms (GCM) 10K type strain sequencing project: providing services to taxonomists for standard genome sequencing and annotation.</title>
        <authorList>
            <consortium name="The Broad Institute Genomics Platform"/>
            <consortium name="The Broad Institute Genome Sequencing Center for Infectious Disease"/>
            <person name="Wu L."/>
            <person name="Ma J."/>
        </authorList>
    </citation>
    <scope>NUCLEOTIDE SEQUENCE [LARGE SCALE GENOMIC DNA]</scope>
    <source>
        <strain evidence="2">JCM 17938</strain>
    </source>
</reference>
<keyword evidence="2" id="KW-1185">Reference proteome</keyword>
<gene>
    <name evidence="1" type="ORF">GCM10023195_86740</name>
</gene>
<organism evidence="1 2">
    <name type="scientific">Actinoallomurus liliacearum</name>
    <dbReference type="NCBI Taxonomy" id="1080073"/>
    <lineage>
        <taxon>Bacteria</taxon>
        <taxon>Bacillati</taxon>
        <taxon>Actinomycetota</taxon>
        <taxon>Actinomycetes</taxon>
        <taxon>Streptosporangiales</taxon>
        <taxon>Thermomonosporaceae</taxon>
        <taxon>Actinoallomurus</taxon>
    </lineage>
</organism>
<comment type="caution">
    <text evidence="1">The sequence shown here is derived from an EMBL/GenBank/DDBJ whole genome shotgun (WGS) entry which is preliminary data.</text>
</comment>
<protein>
    <submittedName>
        <fullName evidence="1">Uncharacterized protein</fullName>
    </submittedName>
</protein>
<evidence type="ECO:0000313" key="2">
    <source>
        <dbReference type="Proteomes" id="UP001500212"/>
    </source>
</evidence>
<dbReference type="Proteomes" id="UP001500212">
    <property type="component" value="Unassembled WGS sequence"/>
</dbReference>
<name>A0ABP8TXY6_9ACTN</name>
<dbReference type="EMBL" id="BAABHJ010000040">
    <property type="protein sequence ID" value="GAA4619207.1"/>
    <property type="molecule type" value="Genomic_DNA"/>
</dbReference>
<proteinExistence type="predicted"/>
<accession>A0ABP8TXY6</accession>